<dbReference type="Gene3D" id="3.30.70.270">
    <property type="match status" value="1"/>
</dbReference>
<name>A0A3E1K4C6_9GAMM</name>
<dbReference type="PROSITE" id="PS50112">
    <property type="entry name" value="PAS"/>
    <property type="match status" value="1"/>
</dbReference>
<gene>
    <name evidence="4" type="ORF">DZC52_15090</name>
</gene>
<dbReference type="PROSITE" id="PS50887">
    <property type="entry name" value="GGDEF"/>
    <property type="match status" value="1"/>
</dbReference>
<feature type="domain" description="EAL" evidence="2">
    <location>
        <begin position="453"/>
        <end position="692"/>
    </location>
</feature>
<evidence type="ECO:0000313" key="5">
    <source>
        <dbReference type="Proteomes" id="UP000260351"/>
    </source>
</evidence>
<dbReference type="InterPro" id="IPR035965">
    <property type="entry name" value="PAS-like_dom_sf"/>
</dbReference>
<dbReference type="InterPro" id="IPR000014">
    <property type="entry name" value="PAS"/>
</dbReference>
<dbReference type="EMBL" id="QUZK01000053">
    <property type="protein sequence ID" value="RFF28903.1"/>
    <property type="molecule type" value="Genomic_DNA"/>
</dbReference>
<dbReference type="CDD" id="cd01948">
    <property type="entry name" value="EAL"/>
    <property type="match status" value="1"/>
</dbReference>
<dbReference type="Pfam" id="PF00990">
    <property type="entry name" value="GGDEF"/>
    <property type="match status" value="1"/>
</dbReference>
<dbReference type="SUPFAM" id="SSF55785">
    <property type="entry name" value="PYP-like sensor domain (PAS domain)"/>
    <property type="match status" value="2"/>
</dbReference>
<dbReference type="Pfam" id="PF08448">
    <property type="entry name" value="PAS_4"/>
    <property type="match status" value="1"/>
</dbReference>
<dbReference type="PROSITE" id="PS50883">
    <property type="entry name" value="EAL"/>
    <property type="match status" value="1"/>
</dbReference>
<dbReference type="PANTHER" id="PTHR44757">
    <property type="entry name" value="DIGUANYLATE CYCLASE DGCP"/>
    <property type="match status" value="1"/>
</dbReference>
<evidence type="ECO:0000259" key="1">
    <source>
        <dbReference type="PROSITE" id="PS50112"/>
    </source>
</evidence>
<dbReference type="OrthoDB" id="8553030at2"/>
<dbReference type="Gene3D" id="3.30.450.20">
    <property type="entry name" value="PAS domain"/>
    <property type="match status" value="2"/>
</dbReference>
<dbReference type="InterPro" id="IPR000160">
    <property type="entry name" value="GGDEF_dom"/>
</dbReference>
<dbReference type="CDD" id="cd00130">
    <property type="entry name" value="PAS"/>
    <property type="match status" value="1"/>
</dbReference>
<keyword evidence="5" id="KW-1185">Reference proteome</keyword>
<dbReference type="NCBIfam" id="TIGR00229">
    <property type="entry name" value="sensory_box"/>
    <property type="match status" value="1"/>
</dbReference>
<evidence type="ECO:0000259" key="3">
    <source>
        <dbReference type="PROSITE" id="PS50887"/>
    </source>
</evidence>
<protein>
    <submittedName>
        <fullName evidence="4">EAL domain-containing protein</fullName>
    </submittedName>
</protein>
<reference evidence="4 5" key="1">
    <citation type="submission" date="2018-08" db="EMBL/GenBank/DDBJ databases">
        <title>Wenzhouxiangella salilacus sp. nov., a novel bacterium isolated from a saline lake in Xinjiang Province, China.</title>
        <authorList>
            <person name="Han S."/>
        </authorList>
    </citation>
    <scope>NUCLEOTIDE SEQUENCE [LARGE SCALE GENOMIC DNA]</scope>
    <source>
        <strain evidence="4 5">XDB06</strain>
    </source>
</reference>
<dbReference type="Pfam" id="PF00563">
    <property type="entry name" value="EAL"/>
    <property type="match status" value="1"/>
</dbReference>
<feature type="domain" description="GGDEF" evidence="3">
    <location>
        <begin position="311"/>
        <end position="444"/>
    </location>
</feature>
<dbReference type="InterPro" id="IPR029787">
    <property type="entry name" value="Nucleotide_cyclase"/>
</dbReference>
<evidence type="ECO:0000259" key="2">
    <source>
        <dbReference type="PROSITE" id="PS50883"/>
    </source>
</evidence>
<accession>A0A3E1K4C6</accession>
<dbReference type="InterPro" id="IPR043128">
    <property type="entry name" value="Rev_trsase/Diguanyl_cyclase"/>
</dbReference>
<dbReference type="SMART" id="SM00267">
    <property type="entry name" value="GGDEF"/>
    <property type="match status" value="1"/>
</dbReference>
<feature type="domain" description="PAS" evidence="1">
    <location>
        <begin position="27"/>
        <end position="90"/>
    </location>
</feature>
<dbReference type="Proteomes" id="UP000260351">
    <property type="component" value="Unassembled WGS sequence"/>
</dbReference>
<dbReference type="SMART" id="SM00052">
    <property type="entry name" value="EAL"/>
    <property type="match status" value="1"/>
</dbReference>
<dbReference type="SMART" id="SM00091">
    <property type="entry name" value="PAS"/>
    <property type="match status" value="2"/>
</dbReference>
<dbReference type="AlphaFoldDB" id="A0A3E1K4C6"/>
<evidence type="ECO:0000313" key="4">
    <source>
        <dbReference type="EMBL" id="RFF28903.1"/>
    </source>
</evidence>
<dbReference type="Gene3D" id="3.20.20.450">
    <property type="entry name" value="EAL domain"/>
    <property type="match status" value="1"/>
</dbReference>
<proteinExistence type="predicted"/>
<dbReference type="NCBIfam" id="TIGR00254">
    <property type="entry name" value="GGDEF"/>
    <property type="match status" value="1"/>
</dbReference>
<organism evidence="4 5">
    <name type="scientific">Wenzhouxiangella sediminis</name>
    <dbReference type="NCBI Taxonomy" id="1792836"/>
    <lineage>
        <taxon>Bacteria</taxon>
        <taxon>Pseudomonadati</taxon>
        <taxon>Pseudomonadota</taxon>
        <taxon>Gammaproteobacteria</taxon>
        <taxon>Chromatiales</taxon>
        <taxon>Wenzhouxiangellaceae</taxon>
        <taxon>Wenzhouxiangella</taxon>
    </lineage>
</organism>
<dbReference type="InterPro" id="IPR052155">
    <property type="entry name" value="Biofilm_reg_signaling"/>
</dbReference>
<dbReference type="InterPro" id="IPR001633">
    <property type="entry name" value="EAL_dom"/>
</dbReference>
<dbReference type="RefSeq" id="WP_116651990.1">
    <property type="nucleotide sequence ID" value="NZ_QUZK01000053.1"/>
</dbReference>
<dbReference type="SUPFAM" id="SSF141868">
    <property type="entry name" value="EAL domain-like"/>
    <property type="match status" value="1"/>
</dbReference>
<dbReference type="InterPro" id="IPR035919">
    <property type="entry name" value="EAL_sf"/>
</dbReference>
<sequence length="692" mass="76976">MTTGGKLFGSAQAAGEGVDARELSGLLLDVIPGIFYLIDTRGRVRLWNSRLQELTGYSAEQIGRMSALEFFAKSDQESVELALEKCLVEGYSAIDASVLTARGASPPHHFQGRRVELNGESMIAGVALDVSRLKAVEADHARQRIQLERLASHVPGAVYQLQRDAETGRMWLPYASAKFHEVFGTDYATVAEDAEPLFQRIHEQDVERVLKSVNRSAETLEPFFEHFRMYPVGRPQTDENLEWVEVDSGPEKLSDGSVMWHGFARLVTHRRQLERKLTRLAYYDELTGLPNRAHLQSTLRDELTLAGSAREGLAVLYLDLDNFNDINDAWSHAAGDRLLKEVAERLDSLVTGEGVLGRVGGDEFLVILRGREAACRAEVLSDEICRTMEAPMRIDQRQVRMTISIGISLFPDDADSAEDLVRHADAAVYKAKSQGPGRWARYTKELTEAARARRYLETELRSAIEREQIQVSLQPIVSLSDGRPVAVEALARWYHWEDGWLSPDRFVAMAEKRGLVAALGEQVYRRAMRAVAAMDGTNLAINAAPSQLQDPGFCARLVEMGEAAGLGPERLEVEITERAFMRDNAESLKQISRLREAGISVTIDDFGTGFSSLGYLRRLPVQHLKIDRTFVRHIEDDSASAAIVRAVTNLAHDLGMEVTAEGVETAAEAEFVRGVGCDYAQGWYYGRPDLVD</sequence>
<dbReference type="InterPro" id="IPR013656">
    <property type="entry name" value="PAS_4"/>
</dbReference>
<dbReference type="PANTHER" id="PTHR44757:SF2">
    <property type="entry name" value="BIOFILM ARCHITECTURE MAINTENANCE PROTEIN MBAA"/>
    <property type="match status" value="1"/>
</dbReference>
<dbReference type="SUPFAM" id="SSF55073">
    <property type="entry name" value="Nucleotide cyclase"/>
    <property type="match status" value="1"/>
</dbReference>
<comment type="caution">
    <text evidence="4">The sequence shown here is derived from an EMBL/GenBank/DDBJ whole genome shotgun (WGS) entry which is preliminary data.</text>
</comment>
<dbReference type="CDD" id="cd01949">
    <property type="entry name" value="GGDEF"/>
    <property type="match status" value="1"/>
</dbReference>